<keyword evidence="6 9" id="KW-0547">Nucleotide-binding</keyword>
<evidence type="ECO:0000256" key="9">
    <source>
        <dbReference type="HAMAP-Rule" id="MF_03035"/>
    </source>
</evidence>
<evidence type="ECO:0000256" key="2">
    <source>
        <dbReference type="ARBA" id="ARBA00004123"/>
    </source>
</evidence>
<evidence type="ECO:0000256" key="5">
    <source>
        <dbReference type="ARBA" id="ARBA00022664"/>
    </source>
</evidence>
<dbReference type="SUPFAM" id="SSF52540">
    <property type="entry name" value="P-loop containing nucleoside triphosphate hydrolases"/>
    <property type="match status" value="1"/>
</dbReference>
<dbReference type="InterPro" id="IPR045116">
    <property type="entry name" value="Clp1/Grc3"/>
</dbReference>
<dbReference type="InterPro" id="IPR028606">
    <property type="entry name" value="Clp1"/>
</dbReference>
<dbReference type="InterPro" id="IPR010655">
    <property type="entry name" value="Clp1_C"/>
</dbReference>
<feature type="binding site" evidence="9">
    <location>
        <begin position="149"/>
        <end position="154"/>
    </location>
    <ligand>
        <name>ATP</name>
        <dbReference type="ChEBI" id="CHEBI:30616"/>
    </ligand>
</feature>
<keyword evidence="8 9" id="KW-0539">Nucleus</keyword>
<comment type="function">
    <text evidence="9">Required for endonucleolytic cleavage during polyadenylation-dependent pre-mRNA 3'-end formation.</text>
</comment>
<feature type="domain" description="Clp1 P-loop" evidence="13">
    <location>
        <begin position="187"/>
        <end position="389"/>
    </location>
</feature>
<evidence type="ECO:0000313" key="15">
    <source>
        <dbReference type="Proteomes" id="UP001642405"/>
    </source>
</evidence>
<evidence type="ECO:0000256" key="1">
    <source>
        <dbReference type="ARBA" id="ARBA00003798"/>
    </source>
</evidence>
<dbReference type="InterPro" id="IPR032319">
    <property type="entry name" value="CLP1_P"/>
</dbReference>
<evidence type="ECO:0000256" key="4">
    <source>
        <dbReference type="ARBA" id="ARBA00019824"/>
    </source>
</evidence>
<dbReference type="GO" id="GO:0051734">
    <property type="term" value="F:ATP-dependent polynucleotide 5'-hydroxyl-kinase activity"/>
    <property type="evidence" value="ECO:0007669"/>
    <property type="project" value="UniProtKB-EC"/>
</dbReference>
<dbReference type="EMBL" id="CAWUHB010000025">
    <property type="protein sequence ID" value="CAK7222558.1"/>
    <property type="molecule type" value="Genomic_DNA"/>
</dbReference>
<dbReference type="Pfam" id="PF16573">
    <property type="entry name" value="CLP1_N"/>
    <property type="match status" value="1"/>
</dbReference>
<feature type="domain" description="Clp1 C-terminal" evidence="11">
    <location>
        <begin position="396"/>
        <end position="524"/>
    </location>
</feature>
<feature type="region of interest" description="Disordered" evidence="10">
    <location>
        <begin position="407"/>
        <end position="443"/>
    </location>
</feature>
<comment type="similarity">
    <text evidence="9">Belongs to the Clp1 family. Clp1 subfamily.</text>
</comment>
<evidence type="ECO:0000313" key="14">
    <source>
        <dbReference type="EMBL" id="CAK7222558.1"/>
    </source>
</evidence>
<comment type="caution">
    <text evidence="14">The sequence shown here is derived from an EMBL/GenBank/DDBJ whole genome shotgun (WGS) entry which is preliminary data.</text>
</comment>
<dbReference type="HAMAP" id="MF_03035">
    <property type="entry name" value="Clp1"/>
    <property type="match status" value="1"/>
</dbReference>
<feature type="domain" description="Clp1 N-terminal" evidence="12">
    <location>
        <begin position="23"/>
        <end position="127"/>
    </location>
</feature>
<dbReference type="Proteomes" id="UP001642405">
    <property type="component" value="Unassembled WGS sequence"/>
</dbReference>
<dbReference type="Gene3D" id="2.60.120.1030">
    <property type="entry name" value="Clp1, DNA binding domain"/>
    <property type="match status" value="1"/>
</dbReference>
<dbReference type="InterPro" id="IPR027417">
    <property type="entry name" value="P-loop_NTPase"/>
</dbReference>
<comment type="caution">
    <text evidence="9">Lacks conserved residue(s) required for the propagation of feature annotation.</text>
</comment>
<accession>A0ABP0BSI1</accession>
<dbReference type="PANTHER" id="PTHR12755">
    <property type="entry name" value="CLEAVAGE/POLYADENYLATION FACTOR IA SUBUNIT CLP1P"/>
    <property type="match status" value="1"/>
</dbReference>
<evidence type="ECO:0000256" key="8">
    <source>
        <dbReference type="ARBA" id="ARBA00023242"/>
    </source>
</evidence>
<comment type="subunit">
    <text evidence="9">Component of a pre-mRNA cleavage factor complex. Interacts directly with PCF11.</text>
</comment>
<dbReference type="Gene3D" id="2.40.30.330">
    <property type="entry name" value="Pre-mRNA cleavage complex subunit Clp1, C-terminal domain"/>
    <property type="match status" value="1"/>
</dbReference>
<dbReference type="InterPro" id="IPR038239">
    <property type="entry name" value="Clp1_N_sf"/>
</dbReference>
<sequence length="531" mass="56017">MSIPGLGQIPVQTTAAAPRTFKLASLSEWRFAVSQPAVKVRVLSGTAERDGTELAMSQTYSFAGTQSKILTWHGCEIEVDGACDSEEVIVGGVKQAEGSTSGGASALSPMISYINLHLLLASQRASAASMQRGSPAATGPRLLVCGPPHSGRTSLVRMLTAWATKMASFTAPAQPPQSMLQQAPMPQHQQPCVVNVDPREGMLSLPGTLSAAVFATLMDLETEGGSGWGGAPSSGPSAVPVKLPLVYNYGYARPSDAPDLYRDLVTRLAGAVSARMSEDTTVEASGLLIDTPAVTADENNHSKNSAHLMTIDTLAHIMEEFSVNLVVVLGTGDESNAINQALTSRFSGESTTLGEPVQIVQLDASDGVVDRSDSLEQQQREACIKEYFFGDAKRTLSPYTQQVDADTLTVFRLPPADNTDTGEGGGGDGGDGEDGKNADEAGDEEGVIGEHNLEKVDAGPSLAHWTLAVMNAGLHDPPDVIQHATVLGFVYVAEVDAERRKVRILAPVSGRLGDRPLVFGRWPEPYINLVG</sequence>
<evidence type="ECO:0000256" key="6">
    <source>
        <dbReference type="ARBA" id="ARBA00022741"/>
    </source>
</evidence>
<comment type="subcellular location">
    <subcellularLocation>
        <location evidence="2 9">Nucleus</location>
    </subcellularLocation>
</comment>
<feature type="binding site" evidence="9">
    <location>
        <position position="28"/>
    </location>
    <ligand>
        <name>ATP</name>
        <dbReference type="ChEBI" id="CHEBI:30616"/>
    </ligand>
</feature>
<dbReference type="InterPro" id="IPR032324">
    <property type="entry name" value="Clp1_N"/>
</dbReference>
<reference evidence="14 15" key="1">
    <citation type="submission" date="2024-01" db="EMBL/GenBank/DDBJ databases">
        <authorList>
            <person name="Allen C."/>
            <person name="Tagirdzhanova G."/>
        </authorList>
    </citation>
    <scope>NUCLEOTIDE SEQUENCE [LARGE SCALE GENOMIC DNA]</scope>
</reference>
<dbReference type="PANTHER" id="PTHR12755:SF6">
    <property type="entry name" value="POLYRIBONUCLEOTIDE 5'-HYDROXYL-KINASE CLP1"/>
    <property type="match status" value="1"/>
</dbReference>
<dbReference type="Pfam" id="PF06807">
    <property type="entry name" value="Clp1"/>
    <property type="match status" value="1"/>
</dbReference>
<proteinExistence type="inferred from homology"/>
<evidence type="ECO:0000259" key="13">
    <source>
        <dbReference type="Pfam" id="PF16575"/>
    </source>
</evidence>
<dbReference type="InterPro" id="IPR038238">
    <property type="entry name" value="Clp1_C_sf"/>
</dbReference>
<evidence type="ECO:0000256" key="3">
    <source>
        <dbReference type="ARBA" id="ARBA00018706"/>
    </source>
</evidence>
<keyword evidence="7 9" id="KW-0067">ATP-binding</keyword>
<protein>
    <recommendedName>
        <fullName evidence="4">Polynucleotide 5'-hydroxyl-kinase GRC3</fullName>
    </recommendedName>
    <alternativeName>
        <fullName evidence="3">Polynucleotide 5'-hydroxyl-kinase grc3</fullName>
    </alternativeName>
</protein>
<organism evidence="14 15">
    <name type="scientific">Sporothrix curviconia</name>
    <dbReference type="NCBI Taxonomy" id="1260050"/>
    <lineage>
        <taxon>Eukaryota</taxon>
        <taxon>Fungi</taxon>
        <taxon>Dikarya</taxon>
        <taxon>Ascomycota</taxon>
        <taxon>Pezizomycotina</taxon>
        <taxon>Sordariomycetes</taxon>
        <taxon>Sordariomycetidae</taxon>
        <taxon>Ophiostomatales</taxon>
        <taxon>Ophiostomataceae</taxon>
        <taxon>Sporothrix</taxon>
    </lineage>
</organism>
<gene>
    <name evidence="9 14" type="primary">CLP1</name>
    <name evidence="14" type="ORF">SCUCBS95973_004882</name>
</gene>
<evidence type="ECO:0000259" key="11">
    <source>
        <dbReference type="Pfam" id="PF06807"/>
    </source>
</evidence>
<evidence type="ECO:0000256" key="7">
    <source>
        <dbReference type="ARBA" id="ARBA00022840"/>
    </source>
</evidence>
<keyword evidence="5 9" id="KW-0507">mRNA processing</keyword>
<dbReference type="Pfam" id="PF16575">
    <property type="entry name" value="CLP1_P"/>
    <property type="match status" value="1"/>
</dbReference>
<name>A0ABP0BSI1_9PEZI</name>
<dbReference type="Gene3D" id="3.40.50.300">
    <property type="entry name" value="P-loop containing nucleotide triphosphate hydrolases"/>
    <property type="match status" value="1"/>
</dbReference>
<evidence type="ECO:0000256" key="10">
    <source>
        <dbReference type="SAM" id="MobiDB-lite"/>
    </source>
</evidence>
<evidence type="ECO:0000259" key="12">
    <source>
        <dbReference type="Pfam" id="PF16573"/>
    </source>
</evidence>
<comment type="function">
    <text evidence="1">Polynucleotide 5'-kinase involved in rRNA processing.</text>
</comment>
<keyword evidence="15" id="KW-1185">Reference proteome</keyword>
<keyword evidence="14" id="KW-0808">Transferase</keyword>